<proteinExistence type="predicted"/>
<dbReference type="AlphaFoldDB" id="A0A3N0VLL8"/>
<name>A0A3N0VLL8_9GAMM</name>
<accession>A0A3N0VLL8</accession>
<dbReference type="Pfam" id="PF04365">
    <property type="entry name" value="BrnT_toxin"/>
    <property type="match status" value="1"/>
</dbReference>
<dbReference type="Proteomes" id="UP000282106">
    <property type="component" value="Unassembled WGS sequence"/>
</dbReference>
<dbReference type="RefSeq" id="WP_123210469.1">
    <property type="nucleotide sequence ID" value="NZ_RJVO01000001.1"/>
</dbReference>
<organism evidence="1 2">
    <name type="scientific">Stagnimonas aquatica</name>
    <dbReference type="NCBI Taxonomy" id="2689987"/>
    <lineage>
        <taxon>Bacteria</taxon>
        <taxon>Pseudomonadati</taxon>
        <taxon>Pseudomonadota</taxon>
        <taxon>Gammaproteobacteria</taxon>
        <taxon>Nevskiales</taxon>
        <taxon>Nevskiaceae</taxon>
        <taxon>Stagnimonas</taxon>
    </lineage>
</organism>
<gene>
    <name evidence="1" type="ORF">ED208_03575</name>
</gene>
<comment type="caution">
    <text evidence="1">The sequence shown here is derived from an EMBL/GenBank/DDBJ whole genome shotgun (WGS) entry which is preliminary data.</text>
</comment>
<keyword evidence="2" id="KW-1185">Reference proteome</keyword>
<evidence type="ECO:0000313" key="2">
    <source>
        <dbReference type="Proteomes" id="UP000282106"/>
    </source>
</evidence>
<dbReference type="InParanoid" id="A0A3N0VLL8"/>
<protein>
    <submittedName>
        <fullName evidence="1">BrnT family toxin</fullName>
    </submittedName>
</protein>
<dbReference type="InterPro" id="IPR038573">
    <property type="entry name" value="BrnT_sf"/>
</dbReference>
<reference evidence="1 2" key="1">
    <citation type="submission" date="2018-10" db="EMBL/GenBank/DDBJ databases">
        <authorList>
            <person name="Chen W.-M."/>
        </authorList>
    </citation>
    <scope>NUCLEOTIDE SEQUENCE [LARGE SCALE GENOMIC DNA]</scope>
    <source>
        <strain evidence="1 2">THS-13</strain>
    </source>
</reference>
<dbReference type="Gene3D" id="3.10.450.530">
    <property type="entry name" value="Ribonuclease toxin, BrnT, of type II toxin-antitoxin system"/>
    <property type="match status" value="1"/>
</dbReference>
<evidence type="ECO:0000313" key="1">
    <source>
        <dbReference type="EMBL" id="ROH93614.1"/>
    </source>
</evidence>
<dbReference type="InterPro" id="IPR007460">
    <property type="entry name" value="BrnT_toxin"/>
</dbReference>
<dbReference type="EMBL" id="RJVO01000001">
    <property type="protein sequence ID" value="ROH93614.1"/>
    <property type="molecule type" value="Genomic_DNA"/>
</dbReference>
<sequence length="94" mass="10932">MDFSFDPAKSARNLAERGLRFEAAADFDWSRALVVEDLRKDYGERRFQALGYIGERLHMLVFTPREGRLHVISLRKANQREVRGYASQTQTREG</sequence>